<dbReference type="Proteomes" id="UP001239909">
    <property type="component" value="Unassembled WGS sequence"/>
</dbReference>
<sequence length="151" mass="15629">MRGHLLAAALLLALAACVPQRVATARLGEAPAVAGGVFHPGGSTLVIAAELHETPEGRMICGAWVGDGPEARDYAYQVLGAGIVFVGGRRVLQNIGFMAQERGPLGPGAFAGCAAVAGPPGPVTLRLPRMIVNRDCDDWGGCDITSFRQIR</sequence>
<evidence type="ECO:0000256" key="1">
    <source>
        <dbReference type="SAM" id="SignalP"/>
    </source>
</evidence>
<keyword evidence="3" id="KW-1185">Reference proteome</keyword>
<reference evidence="2 3" key="1">
    <citation type="submission" date="2023-04" db="EMBL/GenBank/DDBJ databases">
        <title>Marinoamorphus aggregata gen. nov., sp. Nov., isolate from tissue of brittle star Ophioplocus japonicus.</title>
        <authorList>
            <person name="Kawano K."/>
            <person name="Sawayama S."/>
            <person name="Nakagawa S."/>
        </authorList>
    </citation>
    <scope>NUCLEOTIDE SEQUENCE [LARGE SCALE GENOMIC DNA]</scope>
    <source>
        <strain evidence="2 3">NKW23</strain>
    </source>
</reference>
<accession>A0ABQ6LQM1</accession>
<keyword evidence="1" id="KW-0732">Signal</keyword>
<name>A0ABQ6LQM1_9RHOB</name>
<feature type="signal peptide" evidence="1">
    <location>
        <begin position="1"/>
        <end position="23"/>
    </location>
</feature>
<evidence type="ECO:0008006" key="4">
    <source>
        <dbReference type="Google" id="ProtNLM"/>
    </source>
</evidence>
<feature type="chain" id="PRO_5047363579" description="Lipoprotein" evidence="1">
    <location>
        <begin position="24"/>
        <end position="151"/>
    </location>
</feature>
<proteinExistence type="predicted"/>
<dbReference type="RefSeq" id="WP_285673347.1">
    <property type="nucleotide sequence ID" value="NZ_BSYI01000034.1"/>
</dbReference>
<evidence type="ECO:0000313" key="3">
    <source>
        <dbReference type="Proteomes" id="UP001239909"/>
    </source>
</evidence>
<dbReference type="PROSITE" id="PS51257">
    <property type="entry name" value="PROKAR_LIPOPROTEIN"/>
    <property type="match status" value="1"/>
</dbReference>
<comment type="caution">
    <text evidence="2">The sequence shown here is derived from an EMBL/GenBank/DDBJ whole genome shotgun (WGS) entry which is preliminary data.</text>
</comment>
<dbReference type="EMBL" id="BSYI01000034">
    <property type="protein sequence ID" value="GMG84322.1"/>
    <property type="molecule type" value="Genomic_DNA"/>
</dbReference>
<protein>
    <recommendedName>
        <fullName evidence="4">Lipoprotein</fullName>
    </recommendedName>
</protein>
<organism evidence="2 3">
    <name type="scientific">Paralimibaculum aggregatum</name>
    <dbReference type="NCBI Taxonomy" id="3036245"/>
    <lineage>
        <taxon>Bacteria</taxon>
        <taxon>Pseudomonadati</taxon>
        <taxon>Pseudomonadota</taxon>
        <taxon>Alphaproteobacteria</taxon>
        <taxon>Rhodobacterales</taxon>
        <taxon>Paracoccaceae</taxon>
        <taxon>Paralimibaculum</taxon>
    </lineage>
</organism>
<evidence type="ECO:0000313" key="2">
    <source>
        <dbReference type="EMBL" id="GMG84322.1"/>
    </source>
</evidence>
<gene>
    <name evidence="2" type="ORF">LNKW23_35370</name>
</gene>